<proteinExistence type="predicted"/>
<comment type="caution">
    <text evidence="3">The sequence shown here is derived from an EMBL/GenBank/DDBJ whole genome shotgun (WGS) entry which is preliminary data.</text>
</comment>
<dbReference type="EMBL" id="MZGX01000009">
    <property type="protein sequence ID" value="OPX44377.1"/>
    <property type="molecule type" value="Genomic_DNA"/>
</dbReference>
<dbReference type="OrthoDB" id="2088030at2"/>
<name>A0A1V4SM96_RUMHU</name>
<protein>
    <submittedName>
        <fullName evidence="3">Uncharacterized protein</fullName>
    </submittedName>
</protein>
<keyword evidence="2" id="KW-0812">Transmembrane</keyword>
<dbReference type="Proteomes" id="UP000191554">
    <property type="component" value="Unassembled WGS sequence"/>
</dbReference>
<evidence type="ECO:0000313" key="4">
    <source>
        <dbReference type="Proteomes" id="UP000191554"/>
    </source>
</evidence>
<evidence type="ECO:0000256" key="2">
    <source>
        <dbReference type="SAM" id="Phobius"/>
    </source>
</evidence>
<gene>
    <name evidence="3" type="ORF">CLHUN_16760</name>
</gene>
<dbReference type="AlphaFoldDB" id="A0A1V4SM96"/>
<dbReference type="STRING" id="48256.CLHUN_16760"/>
<keyword evidence="4" id="KW-1185">Reference proteome</keyword>
<feature type="region of interest" description="Disordered" evidence="1">
    <location>
        <begin position="657"/>
        <end position="676"/>
    </location>
</feature>
<evidence type="ECO:0000313" key="3">
    <source>
        <dbReference type="EMBL" id="OPX44377.1"/>
    </source>
</evidence>
<dbReference type="SUPFAM" id="SSF69304">
    <property type="entry name" value="Tricorn protease N-terminal domain"/>
    <property type="match status" value="1"/>
</dbReference>
<keyword evidence="2" id="KW-0472">Membrane</keyword>
<dbReference type="RefSeq" id="WP_080064124.1">
    <property type="nucleotide sequence ID" value="NZ_MZGX01000009.1"/>
</dbReference>
<sequence>MSINNFLKPVFEKLTDIAKGIKDNKNAKAALCIASVFIIVAAAGTAVLFNKNMSGGAAMPAAGTVEPSSVSGAAAPTDMTVYGALESAENPLTEPFELTRAEVGIGGVKATVRLLMTEGRHITDGEPGPFGKEYYEGNLVAEVFDQSNKLLSVSDLTGCFSQPLVFRSRFDLKAGDYNGDGLPEFTVGQYFSSNYNAFNIFTLSEKGEVIKLQVRNITDGILSSNHDGYYSTGFEKIGAGVFKVSVYDMQKGKYIDKAYKWNGLEFEPDDGTAAADGGKDLEGDGRETVQSVKLKDGSSISSSELVEKLDRKDETLKYVYDNLPNDIRISEVHEGSFTGSKKPELLVIFKLLGLPHAAGLDYSVAAVFEKDTLRWVTQQGFMTDEAQFGLLQDSKKNNYLLYSGTTTYQGHSTCTLQLLSLKDDWKELLPTDNGINSLGNLKFSILEKGIIGVLKPVFEENTVIGWDNKYYMKWNDKTAEFDDFIPDTYKDKAGKAYFKAASVSPDGSYAAVSHEWGFDGISYLLIYDLKHNCLLKKFEIAAMGYGFMWSPDSRRLCVTRTARIWIDAAVIDIGKKSLFSIMDSGIAGFEAFKKYGVDFDYKLNENRPDPYYQPCEWSPDSKKILMSYQWTDSSYNRQGGSFVFDFDRRTVSDITQNKAHSGADNLEPEKPAGFKW</sequence>
<organism evidence="3 4">
    <name type="scientific">Ruminiclostridium hungatei</name>
    <name type="common">Clostridium hungatei</name>
    <dbReference type="NCBI Taxonomy" id="48256"/>
    <lineage>
        <taxon>Bacteria</taxon>
        <taxon>Bacillati</taxon>
        <taxon>Bacillota</taxon>
        <taxon>Clostridia</taxon>
        <taxon>Eubacteriales</taxon>
        <taxon>Oscillospiraceae</taxon>
        <taxon>Ruminiclostridium</taxon>
    </lineage>
</organism>
<evidence type="ECO:0000256" key="1">
    <source>
        <dbReference type="SAM" id="MobiDB-lite"/>
    </source>
</evidence>
<accession>A0A1V4SM96</accession>
<keyword evidence="2" id="KW-1133">Transmembrane helix</keyword>
<feature type="compositionally biased region" description="Basic and acidic residues" evidence="1">
    <location>
        <begin position="667"/>
        <end position="676"/>
    </location>
</feature>
<reference evidence="3 4" key="1">
    <citation type="submission" date="2017-03" db="EMBL/GenBank/DDBJ databases">
        <title>Genome sequence of Clostridium hungatei DSM 14427.</title>
        <authorList>
            <person name="Poehlein A."/>
            <person name="Daniel R."/>
        </authorList>
    </citation>
    <scope>NUCLEOTIDE SEQUENCE [LARGE SCALE GENOMIC DNA]</scope>
    <source>
        <strain evidence="3 4">DSM 14427</strain>
    </source>
</reference>
<feature type="transmembrane region" description="Helical" evidence="2">
    <location>
        <begin position="29"/>
        <end position="49"/>
    </location>
</feature>